<sequence>MGCAKSGISGNVITYSKINNTINDTRNVESALAVLAQMFVRGCSPNVHTYAFLIKGCFMEGRGDRGNKDETEFGNLQYHFEWFFFRLECQGGYVASRKDAGKGKEA</sequence>
<name>A0A498HJY9_MALDO</name>
<evidence type="ECO:0000313" key="3">
    <source>
        <dbReference type="Proteomes" id="UP000290289"/>
    </source>
</evidence>
<dbReference type="Proteomes" id="UP000290289">
    <property type="component" value="Chromosome 16"/>
</dbReference>
<dbReference type="InterPro" id="IPR002885">
    <property type="entry name" value="PPR_rpt"/>
</dbReference>
<comment type="caution">
    <text evidence="2">The sequence shown here is derived from an EMBL/GenBank/DDBJ whole genome shotgun (WGS) entry which is preliminary data.</text>
</comment>
<keyword evidence="1" id="KW-0677">Repeat</keyword>
<evidence type="ECO:0008006" key="4">
    <source>
        <dbReference type="Google" id="ProtNLM"/>
    </source>
</evidence>
<gene>
    <name evidence="2" type="ORF">DVH24_025339</name>
</gene>
<dbReference type="Pfam" id="PF13041">
    <property type="entry name" value="PPR_2"/>
    <property type="match status" value="1"/>
</dbReference>
<organism evidence="2 3">
    <name type="scientific">Malus domestica</name>
    <name type="common">Apple</name>
    <name type="synonym">Pyrus malus</name>
    <dbReference type="NCBI Taxonomy" id="3750"/>
    <lineage>
        <taxon>Eukaryota</taxon>
        <taxon>Viridiplantae</taxon>
        <taxon>Streptophyta</taxon>
        <taxon>Embryophyta</taxon>
        <taxon>Tracheophyta</taxon>
        <taxon>Spermatophyta</taxon>
        <taxon>Magnoliopsida</taxon>
        <taxon>eudicotyledons</taxon>
        <taxon>Gunneridae</taxon>
        <taxon>Pentapetalae</taxon>
        <taxon>rosids</taxon>
        <taxon>fabids</taxon>
        <taxon>Rosales</taxon>
        <taxon>Rosaceae</taxon>
        <taxon>Amygdaloideae</taxon>
        <taxon>Maleae</taxon>
        <taxon>Malus</taxon>
    </lineage>
</organism>
<protein>
    <recommendedName>
        <fullName evidence="4">Pentatricopeptide repeat-containing protein</fullName>
    </recommendedName>
</protein>
<dbReference type="Gene3D" id="1.25.40.10">
    <property type="entry name" value="Tetratricopeptide repeat domain"/>
    <property type="match status" value="1"/>
</dbReference>
<dbReference type="AlphaFoldDB" id="A0A498HJY9"/>
<evidence type="ECO:0000313" key="2">
    <source>
        <dbReference type="EMBL" id="RXH71838.1"/>
    </source>
</evidence>
<reference evidence="2 3" key="1">
    <citation type="submission" date="2018-10" db="EMBL/GenBank/DDBJ databases">
        <title>A high-quality apple genome assembly.</title>
        <authorList>
            <person name="Hu J."/>
        </authorList>
    </citation>
    <scope>NUCLEOTIDE SEQUENCE [LARGE SCALE GENOMIC DNA]</scope>
    <source>
        <strain evidence="3">cv. HFTH1</strain>
        <tissue evidence="2">Young leaf</tissue>
    </source>
</reference>
<keyword evidence="3" id="KW-1185">Reference proteome</keyword>
<evidence type="ECO:0000256" key="1">
    <source>
        <dbReference type="ARBA" id="ARBA00022737"/>
    </source>
</evidence>
<proteinExistence type="predicted"/>
<accession>A0A498HJY9</accession>
<dbReference type="EMBL" id="RDQH01000342">
    <property type="protein sequence ID" value="RXH71838.1"/>
    <property type="molecule type" value="Genomic_DNA"/>
</dbReference>
<dbReference type="InterPro" id="IPR011990">
    <property type="entry name" value="TPR-like_helical_dom_sf"/>
</dbReference>